<protein>
    <submittedName>
        <fullName evidence="2">Uncharacterized protein</fullName>
    </submittedName>
</protein>
<evidence type="ECO:0000313" key="3">
    <source>
        <dbReference type="Proteomes" id="UP001630127"/>
    </source>
</evidence>
<comment type="caution">
    <text evidence="2">The sequence shown here is derived from an EMBL/GenBank/DDBJ whole genome shotgun (WGS) entry which is preliminary data.</text>
</comment>
<sequence length="271" mass="32039">MVGAKTAQITKHFVFKSGGYENIGFVAKDLYNKIDTEKKKLIAIGDAECATYTGSKTDEPLQHTKEPPFRFNMDQFISNMEIGNYYCSNNGFNLSFQNGQVWTYEVLQLLLYKLQNVENYMFPRMWRWRSNNRHVRRGVSTVQHFRVAINDLTKTQVPCIWYEDLLRQCKGLRQKVAEKSAEDMRLNDMEIFSIQRLLMFLPKRHQRRVQSKNQIRNPPVQKDKKKSIGQQRRSGHLQKKYEDNDNYRRLKSGHLIEKNEPDREADILLIV</sequence>
<name>A0ABD3B3H2_9GENT</name>
<evidence type="ECO:0000313" key="2">
    <source>
        <dbReference type="EMBL" id="KAL3537941.1"/>
    </source>
</evidence>
<dbReference type="AlphaFoldDB" id="A0ABD3B3H2"/>
<reference evidence="2 3" key="1">
    <citation type="submission" date="2024-11" db="EMBL/GenBank/DDBJ databases">
        <title>A near-complete genome assembly of Cinchona calisaya.</title>
        <authorList>
            <person name="Lian D.C."/>
            <person name="Zhao X.W."/>
            <person name="Wei L."/>
        </authorList>
    </citation>
    <scope>NUCLEOTIDE SEQUENCE [LARGE SCALE GENOMIC DNA]</scope>
    <source>
        <tissue evidence="2">Nenye</tissue>
    </source>
</reference>
<gene>
    <name evidence="2" type="ORF">ACH5RR_001307</name>
</gene>
<keyword evidence="3" id="KW-1185">Reference proteome</keyword>
<accession>A0ABD3B3H2</accession>
<proteinExistence type="predicted"/>
<feature type="compositionally biased region" description="Basic residues" evidence="1">
    <location>
        <begin position="223"/>
        <end position="238"/>
    </location>
</feature>
<dbReference type="Proteomes" id="UP001630127">
    <property type="component" value="Unassembled WGS sequence"/>
</dbReference>
<evidence type="ECO:0000256" key="1">
    <source>
        <dbReference type="SAM" id="MobiDB-lite"/>
    </source>
</evidence>
<feature type="region of interest" description="Disordered" evidence="1">
    <location>
        <begin position="208"/>
        <end position="244"/>
    </location>
</feature>
<organism evidence="2 3">
    <name type="scientific">Cinchona calisaya</name>
    <dbReference type="NCBI Taxonomy" id="153742"/>
    <lineage>
        <taxon>Eukaryota</taxon>
        <taxon>Viridiplantae</taxon>
        <taxon>Streptophyta</taxon>
        <taxon>Embryophyta</taxon>
        <taxon>Tracheophyta</taxon>
        <taxon>Spermatophyta</taxon>
        <taxon>Magnoliopsida</taxon>
        <taxon>eudicotyledons</taxon>
        <taxon>Gunneridae</taxon>
        <taxon>Pentapetalae</taxon>
        <taxon>asterids</taxon>
        <taxon>lamiids</taxon>
        <taxon>Gentianales</taxon>
        <taxon>Rubiaceae</taxon>
        <taxon>Cinchonoideae</taxon>
        <taxon>Cinchoneae</taxon>
        <taxon>Cinchona</taxon>
    </lineage>
</organism>
<dbReference type="EMBL" id="JBJUIK010000001">
    <property type="protein sequence ID" value="KAL3537941.1"/>
    <property type="molecule type" value="Genomic_DNA"/>
</dbReference>